<dbReference type="PANTHER" id="PTHR30203:SF33">
    <property type="entry name" value="BLR4455 PROTEIN"/>
    <property type="match status" value="1"/>
</dbReference>
<dbReference type="Gene3D" id="2.20.200.10">
    <property type="entry name" value="Outer membrane efflux proteins (OEP)"/>
    <property type="match status" value="1"/>
</dbReference>
<dbReference type="PROSITE" id="PS51257">
    <property type="entry name" value="PROKAR_LIPOPROTEIN"/>
    <property type="match status" value="1"/>
</dbReference>
<evidence type="ECO:0000313" key="4">
    <source>
        <dbReference type="EMBL" id="MDX8128542.1"/>
    </source>
</evidence>
<keyword evidence="2" id="KW-0472">Membrane</keyword>
<keyword evidence="2" id="KW-1134">Transmembrane beta strand</keyword>
<dbReference type="Pfam" id="PF02321">
    <property type="entry name" value="OEP"/>
    <property type="match status" value="2"/>
</dbReference>
<protein>
    <submittedName>
        <fullName evidence="4">Efflux transporter outer membrane subunit</fullName>
    </submittedName>
</protein>
<dbReference type="InterPro" id="IPR010131">
    <property type="entry name" value="MdtP/NodT-like"/>
</dbReference>
<evidence type="ECO:0000313" key="5">
    <source>
        <dbReference type="Proteomes" id="UP001284537"/>
    </source>
</evidence>
<dbReference type="RefSeq" id="WP_319962066.1">
    <property type="nucleotide sequence ID" value="NZ_JAXARY010000013.1"/>
</dbReference>
<keyword evidence="2" id="KW-0449">Lipoprotein</keyword>
<feature type="coiled-coil region" evidence="3">
    <location>
        <begin position="70"/>
        <end position="101"/>
    </location>
</feature>
<sequence>MKTHGDSRIRLIQPVRLLLAGTVLLATGCNLLTEYQRPVVETPTQWREAEQANSANINPQWWQAFASEQLNRLMTDALAYNNDLNAARQRIEQARAQARIAGAGLWPAATLNGDFTDTRNNASDTQKTSGQLDIAYEVDLWGANRARRDAGSARLLSQVFARDALQLVVMADVGQAYFNLLAIQERRQIASDFLNTVTAILTIIEARQRAGAAYELEVAQQRTAQANARANLDLLTQQQTLAENTLAILLGHPPQHLVLEPAQFAALSVPIIAAEQPATLLQRRPDIGQLEMELIAANADIAVARAAFYPKLQLSLSSILSNPQPAGVAASLAAGLTQPLFQGGRLEGALGNALATNAELVENYRKTVLTAFKEVEDAATTYANSSRRLQALQHAAAQAKLAYDISQNRYRLGAVDYQALLNAQSSYLTTENSRVQARLDVLVAQVQMYKALGGGWALSEQNTDLSDLAPGP</sequence>
<organism evidence="4 5">
    <name type="scientific">Methylomonas defluvii</name>
    <dbReference type="NCBI Taxonomy" id="3045149"/>
    <lineage>
        <taxon>Bacteria</taxon>
        <taxon>Pseudomonadati</taxon>
        <taxon>Pseudomonadota</taxon>
        <taxon>Gammaproteobacteria</taxon>
        <taxon>Methylococcales</taxon>
        <taxon>Methylococcaceae</taxon>
        <taxon>Methylomonas</taxon>
    </lineage>
</organism>
<evidence type="ECO:0000256" key="3">
    <source>
        <dbReference type="SAM" id="Coils"/>
    </source>
</evidence>
<keyword evidence="2" id="KW-0812">Transmembrane</keyword>
<dbReference type="PANTHER" id="PTHR30203">
    <property type="entry name" value="OUTER MEMBRANE CATION EFFLUX PROTEIN"/>
    <property type="match status" value="1"/>
</dbReference>
<name>A0ABU4UGE3_9GAMM</name>
<evidence type="ECO:0000256" key="1">
    <source>
        <dbReference type="ARBA" id="ARBA00007613"/>
    </source>
</evidence>
<dbReference type="Proteomes" id="UP001284537">
    <property type="component" value="Unassembled WGS sequence"/>
</dbReference>
<proteinExistence type="inferred from homology"/>
<dbReference type="NCBIfam" id="TIGR01845">
    <property type="entry name" value="outer_NodT"/>
    <property type="match status" value="1"/>
</dbReference>
<evidence type="ECO:0000256" key="2">
    <source>
        <dbReference type="RuleBase" id="RU362097"/>
    </source>
</evidence>
<keyword evidence="2" id="KW-0564">Palmitate</keyword>
<reference evidence="4 5" key="1">
    <citation type="submission" date="2023-11" db="EMBL/GenBank/DDBJ databases">
        <authorList>
            <person name="Ouyang M.-Y."/>
        </authorList>
    </citation>
    <scope>NUCLEOTIDE SEQUENCE [LARGE SCALE GENOMIC DNA]</scope>
    <source>
        <strain evidence="4 5">OY6</strain>
    </source>
</reference>
<dbReference type="Gene3D" id="1.20.1600.10">
    <property type="entry name" value="Outer membrane efflux proteins (OEP)"/>
    <property type="match status" value="1"/>
</dbReference>
<dbReference type="InterPro" id="IPR003423">
    <property type="entry name" value="OMP_efflux"/>
</dbReference>
<accession>A0ABU4UGE3</accession>
<comment type="similarity">
    <text evidence="1 2">Belongs to the outer membrane factor (OMF) (TC 1.B.17) family.</text>
</comment>
<gene>
    <name evidence="4" type="ORF">QLH52_14710</name>
</gene>
<dbReference type="SUPFAM" id="SSF56954">
    <property type="entry name" value="Outer membrane efflux proteins (OEP)"/>
    <property type="match status" value="1"/>
</dbReference>
<dbReference type="EMBL" id="JAXARY010000013">
    <property type="protein sequence ID" value="MDX8128542.1"/>
    <property type="molecule type" value="Genomic_DNA"/>
</dbReference>
<comment type="subcellular location">
    <subcellularLocation>
        <location evidence="2">Cell outer membrane</location>
        <topology evidence="2">Lipid-anchor</topology>
    </subcellularLocation>
</comment>
<comment type="caution">
    <text evidence="4">The sequence shown here is derived from an EMBL/GenBank/DDBJ whole genome shotgun (WGS) entry which is preliminary data.</text>
</comment>
<keyword evidence="5" id="KW-1185">Reference proteome</keyword>
<keyword evidence="3" id="KW-0175">Coiled coil</keyword>